<protein>
    <submittedName>
        <fullName evidence="2">IF-2 protein</fullName>
    </submittedName>
</protein>
<dbReference type="Proteomes" id="UP000217289">
    <property type="component" value="Chromosome"/>
</dbReference>
<reference evidence="2 3" key="1">
    <citation type="submission" date="2017-06" db="EMBL/GenBank/DDBJ databases">
        <authorList>
            <person name="Kim H.J."/>
            <person name="Triplett B.A."/>
        </authorList>
    </citation>
    <scope>NUCLEOTIDE SEQUENCE [LARGE SCALE GENOMIC DNA]</scope>
    <source>
        <strain evidence="2 3">DSM 14713</strain>
    </source>
</reference>
<dbReference type="EMBL" id="CP022163">
    <property type="protein sequence ID" value="ATB32219.1"/>
    <property type="molecule type" value="Genomic_DNA"/>
</dbReference>
<evidence type="ECO:0000256" key="1">
    <source>
        <dbReference type="SAM" id="MobiDB-lite"/>
    </source>
</evidence>
<dbReference type="KEGG" id="mbd:MEBOL_005695"/>
<dbReference type="RefSeq" id="WP_179956315.1">
    <property type="nucleotide sequence ID" value="NZ_CP022163.1"/>
</dbReference>
<keyword evidence="3" id="KW-1185">Reference proteome</keyword>
<evidence type="ECO:0000313" key="2">
    <source>
        <dbReference type="EMBL" id="ATB32219.1"/>
    </source>
</evidence>
<feature type="compositionally biased region" description="Low complexity" evidence="1">
    <location>
        <begin position="236"/>
        <end position="256"/>
    </location>
</feature>
<accession>A0A250IKC3</accession>
<feature type="region of interest" description="Disordered" evidence="1">
    <location>
        <begin position="218"/>
        <end position="265"/>
    </location>
</feature>
<organism evidence="2 3">
    <name type="scientific">Melittangium boletus DSM 14713</name>
    <dbReference type="NCBI Taxonomy" id="1294270"/>
    <lineage>
        <taxon>Bacteria</taxon>
        <taxon>Pseudomonadati</taxon>
        <taxon>Myxococcota</taxon>
        <taxon>Myxococcia</taxon>
        <taxon>Myxococcales</taxon>
        <taxon>Cystobacterineae</taxon>
        <taxon>Archangiaceae</taxon>
        <taxon>Melittangium</taxon>
    </lineage>
</organism>
<evidence type="ECO:0000313" key="3">
    <source>
        <dbReference type="Proteomes" id="UP000217289"/>
    </source>
</evidence>
<name>A0A250IKC3_9BACT</name>
<sequence>MNSMTNPPGFGRRAASAFTRLLVFLLVLGLGGAVAFLLSQLNARTFSLAQENGQLVVMKGRMLPMGALPYRPGDARQADAYAPLSVEGQDVSGLLTQKFTERDELDRALFPLLERLAGSKVLSDDPALLDKGLYYLRRAELLSGLTDEQRRSLAAMKADVAFFQAKQKLEEARRGVSEAMNQLKLAAESRNRNTHLANQFLSTVGPAAQALEQALRAAEASLGEPGAGTPANTRQEPAPTRTPGTTPEGQTTPGATDTGPTETGR</sequence>
<gene>
    <name evidence="2" type="ORF">MEBOL_005695</name>
</gene>
<proteinExistence type="predicted"/>
<dbReference type="AlphaFoldDB" id="A0A250IKC3"/>